<keyword evidence="3" id="KW-1185">Reference proteome</keyword>
<reference evidence="2" key="2">
    <citation type="submission" date="2025-08" db="UniProtKB">
        <authorList>
            <consortium name="Ensembl"/>
        </authorList>
    </citation>
    <scope>IDENTIFICATION</scope>
</reference>
<reference evidence="2 3" key="1">
    <citation type="journal article" date="2012" name="Nature">
        <title>The bonobo genome compared with the chimpanzee and human genomes.</title>
        <authorList>
            <person name="Prufer K."/>
            <person name="Munch K."/>
            <person name="Hellmann I."/>
            <person name="Akagi K."/>
            <person name="Miller J.R."/>
            <person name="Walenz B."/>
            <person name="Koren S."/>
            <person name="Sutton G."/>
            <person name="Kodira C."/>
            <person name="Winer R."/>
            <person name="Knight J.R."/>
            <person name="Mullikin J.C."/>
            <person name="Meader S.J."/>
            <person name="Ponting C.P."/>
            <person name="Lunter G."/>
            <person name="Higashino S."/>
            <person name="Hobolth A."/>
            <person name="Dutheil J."/>
            <person name="Karakoc E."/>
            <person name="Alkan C."/>
            <person name="Sajjadian S."/>
            <person name="Catacchio C.R."/>
            <person name="Ventura M."/>
            <person name="Marques-Bonet T."/>
            <person name="Eichler E.E."/>
            <person name="Andre C."/>
            <person name="Atencia R."/>
            <person name="Mugisha L."/>
            <person name="Junhold J."/>
            <person name="Patterson N."/>
            <person name="Siebauer M."/>
            <person name="Good J.M."/>
            <person name="Fischer A."/>
            <person name="Ptak S.E."/>
            <person name="Lachmann M."/>
            <person name="Symer D.E."/>
            <person name="Mailund T."/>
            <person name="Schierup M.H."/>
            <person name="Andres A.M."/>
            <person name="Kelso J."/>
            <person name="Paabo S."/>
        </authorList>
    </citation>
    <scope>NUCLEOTIDE SEQUENCE [LARGE SCALE GENOMIC DNA]</scope>
</reference>
<evidence type="ECO:0000313" key="2">
    <source>
        <dbReference type="Ensembl" id="ENSPPAP00000032569.1"/>
    </source>
</evidence>
<feature type="region of interest" description="Disordered" evidence="1">
    <location>
        <begin position="56"/>
        <end position="108"/>
    </location>
</feature>
<organism evidence="2 3">
    <name type="scientific">Pan paniscus</name>
    <name type="common">Pygmy chimpanzee</name>
    <name type="synonym">Bonobo</name>
    <dbReference type="NCBI Taxonomy" id="9597"/>
    <lineage>
        <taxon>Eukaryota</taxon>
        <taxon>Metazoa</taxon>
        <taxon>Chordata</taxon>
        <taxon>Craniata</taxon>
        <taxon>Vertebrata</taxon>
        <taxon>Euteleostomi</taxon>
        <taxon>Mammalia</taxon>
        <taxon>Eutheria</taxon>
        <taxon>Euarchontoglires</taxon>
        <taxon>Primates</taxon>
        <taxon>Haplorrhini</taxon>
        <taxon>Catarrhini</taxon>
        <taxon>Hominidae</taxon>
        <taxon>Pan</taxon>
    </lineage>
</organism>
<name>A0A2R9C1G8_PANPA</name>
<sequence length="119" mass="13357">MASEQDVRARLQRAGQEHLLRFWAELAPEPRAALLAELALLEPEALREHCRRAAEACARPHGPPPDLAARLRPLPPERVGRASRSDPETRRRWEEEGNTTSSTWTPPTWSCLSSACCLL</sequence>
<protein>
    <submittedName>
        <fullName evidence="2">UDP-N-acetylglucosamine pyrophosphorylase 1 like 1</fullName>
    </submittedName>
</protein>
<evidence type="ECO:0000313" key="3">
    <source>
        <dbReference type="Proteomes" id="UP000240080"/>
    </source>
</evidence>
<gene>
    <name evidence="2" type="primary">UAP1L1</name>
</gene>
<dbReference type="InterPro" id="IPR029044">
    <property type="entry name" value="Nucleotide-diphossugar_trans"/>
</dbReference>
<dbReference type="Gene3D" id="3.90.550.10">
    <property type="entry name" value="Spore Coat Polysaccharide Biosynthesis Protein SpsA, Chain A"/>
    <property type="match status" value="1"/>
</dbReference>
<feature type="compositionally biased region" description="Basic and acidic residues" evidence="1">
    <location>
        <begin position="78"/>
        <end position="95"/>
    </location>
</feature>
<feature type="compositionally biased region" description="Low complexity" evidence="1">
    <location>
        <begin position="99"/>
        <end position="108"/>
    </location>
</feature>
<proteinExistence type="predicted"/>
<dbReference type="EMBL" id="AJFE02057914">
    <property type="status" value="NOT_ANNOTATED_CDS"/>
    <property type="molecule type" value="Genomic_DNA"/>
</dbReference>
<dbReference type="Proteomes" id="UP000240080">
    <property type="component" value="Chromosome 9"/>
</dbReference>
<dbReference type="SUPFAM" id="SSF53448">
    <property type="entry name" value="Nucleotide-diphospho-sugar transferases"/>
    <property type="match status" value="1"/>
</dbReference>
<accession>A0A2R9C1G8</accession>
<reference evidence="2" key="3">
    <citation type="submission" date="2025-09" db="UniProtKB">
        <authorList>
            <consortium name="Ensembl"/>
        </authorList>
    </citation>
    <scope>IDENTIFICATION</scope>
</reference>
<evidence type="ECO:0000256" key="1">
    <source>
        <dbReference type="SAM" id="MobiDB-lite"/>
    </source>
</evidence>
<dbReference type="GeneTree" id="ENSGT00940000153464"/>
<dbReference type="Ensembl" id="ENSPPAT00000055438.1">
    <property type="protein sequence ID" value="ENSPPAP00000032569.1"/>
    <property type="gene ID" value="ENSPPAG00000039168.1"/>
</dbReference>
<dbReference type="AlphaFoldDB" id="A0A2R9C1G8"/>
<dbReference type="Bgee" id="ENSPPAG00000039168">
    <property type="expression patterns" value="Expressed in adult mammalian kidney and 6 other cell types or tissues"/>
</dbReference>